<organism evidence="1 2">
    <name type="scientific">Dryococelus australis</name>
    <dbReference type="NCBI Taxonomy" id="614101"/>
    <lineage>
        <taxon>Eukaryota</taxon>
        <taxon>Metazoa</taxon>
        <taxon>Ecdysozoa</taxon>
        <taxon>Arthropoda</taxon>
        <taxon>Hexapoda</taxon>
        <taxon>Insecta</taxon>
        <taxon>Pterygota</taxon>
        <taxon>Neoptera</taxon>
        <taxon>Polyneoptera</taxon>
        <taxon>Phasmatodea</taxon>
        <taxon>Verophasmatodea</taxon>
        <taxon>Anareolatae</taxon>
        <taxon>Phasmatidae</taxon>
        <taxon>Eurycanthinae</taxon>
        <taxon>Dryococelus</taxon>
    </lineage>
</organism>
<protein>
    <submittedName>
        <fullName evidence="1">Uncharacterized protein</fullName>
    </submittedName>
</protein>
<reference evidence="1 2" key="1">
    <citation type="submission" date="2023-02" db="EMBL/GenBank/DDBJ databases">
        <title>LHISI_Scaffold_Assembly.</title>
        <authorList>
            <person name="Stuart O.P."/>
            <person name="Cleave R."/>
            <person name="Magrath M.J.L."/>
            <person name="Mikheyev A.S."/>
        </authorList>
    </citation>
    <scope>NUCLEOTIDE SEQUENCE [LARGE SCALE GENOMIC DNA]</scope>
    <source>
        <strain evidence="1">Daus_M_001</strain>
        <tissue evidence="1">Leg muscle</tissue>
    </source>
</reference>
<accession>A0ABQ9HNF5</accession>
<evidence type="ECO:0000313" key="2">
    <source>
        <dbReference type="Proteomes" id="UP001159363"/>
    </source>
</evidence>
<comment type="caution">
    <text evidence="1">The sequence shown here is derived from an EMBL/GenBank/DDBJ whole genome shotgun (WGS) entry which is preliminary data.</text>
</comment>
<name>A0ABQ9HNF5_9NEOP</name>
<evidence type="ECO:0000313" key="1">
    <source>
        <dbReference type="EMBL" id="KAJ8885443.1"/>
    </source>
</evidence>
<keyword evidence="2" id="KW-1185">Reference proteome</keyword>
<proteinExistence type="predicted"/>
<dbReference type="EMBL" id="JARBHB010000004">
    <property type="protein sequence ID" value="KAJ8885443.1"/>
    <property type="molecule type" value="Genomic_DNA"/>
</dbReference>
<sequence>MAGETPCQKMMTDRAMNCRPLFSDVEFRLPQWKHCLCNHIKECWWWPGGARSNFLTNDGFTQELKLLLMQ</sequence>
<dbReference type="Proteomes" id="UP001159363">
    <property type="component" value="Chromosome X"/>
</dbReference>
<gene>
    <name evidence="1" type="ORF">PR048_011640</name>
</gene>